<feature type="region of interest" description="Disordered" evidence="1">
    <location>
        <begin position="1"/>
        <end position="68"/>
    </location>
</feature>
<dbReference type="EMBL" id="JARJCM010000041">
    <property type="protein sequence ID" value="KAJ7036749.1"/>
    <property type="molecule type" value="Genomic_DNA"/>
</dbReference>
<name>A0AAD6SZV8_9AGAR</name>
<dbReference type="Proteomes" id="UP001218188">
    <property type="component" value="Unassembled WGS sequence"/>
</dbReference>
<organism evidence="2 3">
    <name type="scientific">Mycena alexandri</name>
    <dbReference type="NCBI Taxonomy" id="1745969"/>
    <lineage>
        <taxon>Eukaryota</taxon>
        <taxon>Fungi</taxon>
        <taxon>Dikarya</taxon>
        <taxon>Basidiomycota</taxon>
        <taxon>Agaricomycotina</taxon>
        <taxon>Agaricomycetes</taxon>
        <taxon>Agaricomycetidae</taxon>
        <taxon>Agaricales</taxon>
        <taxon>Marasmiineae</taxon>
        <taxon>Mycenaceae</taxon>
        <taxon>Mycena</taxon>
    </lineage>
</organism>
<dbReference type="SUPFAM" id="SSF57850">
    <property type="entry name" value="RING/U-box"/>
    <property type="match status" value="1"/>
</dbReference>
<evidence type="ECO:0000256" key="1">
    <source>
        <dbReference type="SAM" id="MobiDB-lite"/>
    </source>
</evidence>
<protein>
    <submittedName>
        <fullName evidence="2">Uncharacterized protein</fullName>
    </submittedName>
</protein>
<evidence type="ECO:0000313" key="2">
    <source>
        <dbReference type="EMBL" id="KAJ7036749.1"/>
    </source>
</evidence>
<proteinExistence type="predicted"/>
<feature type="compositionally biased region" description="Basic and acidic residues" evidence="1">
    <location>
        <begin position="1"/>
        <end position="17"/>
    </location>
</feature>
<evidence type="ECO:0000313" key="3">
    <source>
        <dbReference type="Proteomes" id="UP001218188"/>
    </source>
</evidence>
<comment type="caution">
    <text evidence="2">The sequence shown here is derived from an EMBL/GenBank/DDBJ whole genome shotgun (WGS) entry which is preliminary data.</text>
</comment>
<dbReference type="AlphaFoldDB" id="A0AAD6SZV8"/>
<sequence>MSIPKNKDKPQVAKDLRSFFPVVNRDPGPGIRRALTLRTPPARKKASTAGRTNPLPAPEKSDSSDRLRRLRPHSIAIARGPAKKKIVVATPGEREVRDEALTVEDIWRPGAGPPEVDCHEDDRCQICLHLISHPVFYTCGHGHCYACSRICVVESLILRIYGDWDTSAVTYDWSGLEFPVVGI</sequence>
<gene>
    <name evidence="2" type="ORF">C8F04DRAFT_1257629</name>
</gene>
<reference evidence="2" key="1">
    <citation type="submission" date="2023-03" db="EMBL/GenBank/DDBJ databases">
        <title>Massive genome expansion in bonnet fungi (Mycena s.s.) driven by repeated elements and novel gene families across ecological guilds.</title>
        <authorList>
            <consortium name="Lawrence Berkeley National Laboratory"/>
            <person name="Harder C.B."/>
            <person name="Miyauchi S."/>
            <person name="Viragh M."/>
            <person name="Kuo A."/>
            <person name="Thoen E."/>
            <person name="Andreopoulos B."/>
            <person name="Lu D."/>
            <person name="Skrede I."/>
            <person name="Drula E."/>
            <person name="Henrissat B."/>
            <person name="Morin E."/>
            <person name="Kohler A."/>
            <person name="Barry K."/>
            <person name="LaButti K."/>
            <person name="Morin E."/>
            <person name="Salamov A."/>
            <person name="Lipzen A."/>
            <person name="Mereny Z."/>
            <person name="Hegedus B."/>
            <person name="Baldrian P."/>
            <person name="Stursova M."/>
            <person name="Weitz H."/>
            <person name="Taylor A."/>
            <person name="Grigoriev I.V."/>
            <person name="Nagy L.G."/>
            <person name="Martin F."/>
            <person name="Kauserud H."/>
        </authorList>
    </citation>
    <scope>NUCLEOTIDE SEQUENCE</scope>
    <source>
        <strain evidence="2">CBHHK200</strain>
    </source>
</reference>
<accession>A0AAD6SZV8</accession>
<keyword evidence="3" id="KW-1185">Reference proteome</keyword>